<keyword evidence="2" id="KW-0418">Kinase</keyword>
<feature type="compositionally biased region" description="Basic and acidic residues" evidence="1">
    <location>
        <begin position="275"/>
        <end position="284"/>
    </location>
</feature>
<dbReference type="PANTHER" id="PTHR33929">
    <property type="entry name" value="MEMBRANE-ASSOCIATED KINASE REGULATOR 2-RELATED"/>
    <property type="match status" value="1"/>
</dbReference>
<dbReference type="PANTHER" id="PTHR33929:SF15">
    <property type="entry name" value="MEMBRANE-ASSOCIATED KINASE REGULATOR 2_5"/>
    <property type="match status" value="1"/>
</dbReference>
<dbReference type="OMA" id="CEKTESN"/>
<protein>
    <submittedName>
        <fullName evidence="2">Membrane-associated kinase regulator 2/5</fullName>
    </submittedName>
</protein>
<evidence type="ECO:0000256" key="1">
    <source>
        <dbReference type="SAM" id="MobiDB-lite"/>
    </source>
</evidence>
<organism evidence="3 4">
    <name type="scientific">Helianthus annuus</name>
    <name type="common">Common sunflower</name>
    <dbReference type="NCBI Taxonomy" id="4232"/>
    <lineage>
        <taxon>Eukaryota</taxon>
        <taxon>Viridiplantae</taxon>
        <taxon>Streptophyta</taxon>
        <taxon>Embryophyta</taxon>
        <taxon>Tracheophyta</taxon>
        <taxon>Spermatophyta</taxon>
        <taxon>Magnoliopsida</taxon>
        <taxon>eudicotyledons</taxon>
        <taxon>Gunneridae</taxon>
        <taxon>Pentapetalae</taxon>
        <taxon>asterids</taxon>
        <taxon>campanulids</taxon>
        <taxon>Asterales</taxon>
        <taxon>Asteraceae</taxon>
        <taxon>Asteroideae</taxon>
        <taxon>Heliantheae alliance</taxon>
        <taxon>Heliantheae</taxon>
        <taxon>Helianthus</taxon>
    </lineage>
</organism>
<feature type="region of interest" description="Disordered" evidence="1">
    <location>
        <begin position="182"/>
        <end position="284"/>
    </location>
</feature>
<dbReference type="GO" id="GO:0016020">
    <property type="term" value="C:membrane"/>
    <property type="evidence" value="ECO:0000318"/>
    <property type="project" value="GO_Central"/>
</dbReference>
<accession>A0A251SN96</accession>
<evidence type="ECO:0000313" key="2">
    <source>
        <dbReference type="EMBL" id="KAF5771406.1"/>
    </source>
</evidence>
<dbReference type="InterPro" id="IPR039619">
    <property type="entry name" value="MAKR2/5"/>
</dbReference>
<dbReference type="GO" id="GO:0005886">
    <property type="term" value="C:plasma membrane"/>
    <property type="evidence" value="ECO:0007669"/>
    <property type="project" value="InterPro"/>
</dbReference>
<name>A0A251SN96_HELAN</name>
<dbReference type="STRING" id="4232.A0A251SN96"/>
<gene>
    <name evidence="3" type="ORF">HannXRQ_Chr14g0462631</name>
    <name evidence="2" type="ORF">HanXRQr2_Chr14g0670231</name>
</gene>
<reference evidence="2" key="3">
    <citation type="submission" date="2020-06" db="EMBL/GenBank/DDBJ databases">
        <title>Helianthus annuus Genome sequencing and assembly Release 2.</title>
        <authorList>
            <person name="Gouzy J."/>
            <person name="Langlade N."/>
            <person name="Munos S."/>
        </authorList>
    </citation>
    <scope>NUCLEOTIDE SEQUENCE</scope>
    <source>
        <tissue evidence="2">Leaves</tissue>
    </source>
</reference>
<dbReference type="GO" id="GO:0016301">
    <property type="term" value="F:kinase activity"/>
    <property type="evidence" value="ECO:0007669"/>
    <property type="project" value="UniProtKB-KW"/>
</dbReference>
<dbReference type="AlphaFoldDB" id="A0A251SN96"/>
<dbReference type="EMBL" id="MNCJ02000329">
    <property type="protein sequence ID" value="KAF5771406.1"/>
    <property type="molecule type" value="Genomic_DNA"/>
</dbReference>
<reference evidence="3" key="2">
    <citation type="submission" date="2017-02" db="EMBL/GenBank/DDBJ databases">
        <title>Sunflower complete genome.</title>
        <authorList>
            <person name="Langlade N."/>
            <person name="Munos S."/>
        </authorList>
    </citation>
    <scope>NUCLEOTIDE SEQUENCE [LARGE SCALE GENOMIC DNA]</scope>
    <source>
        <tissue evidence="3">Leaves</tissue>
    </source>
</reference>
<dbReference type="Gramene" id="mRNA:HanXRQr2_Chr14g0670231">
    <property type="protein sequence ID" value="mRNA:HanXRQr2_Chr14g0670231"/>
    <property type="gene ID" value="HanXRQr2_Chr14g0670231"/>
</dbReference>
<dbReference type="InParanoid" id="A0A251SN96"/>
<dbReference type="OrthoDB" id="689803at2759"/>
<feature type="compositionally biased region" description="Basic and acidic residues" evidence="1">
    <location>
        <begin position="191"/>
        <end position="202"/>
    </location>
</feature>
<keyword evidence="4" id="KW-1185">Reference proteome</keyword>
<dbReference type="FunCoup" id="A0A251SN96">
    <property type="interactions" value="120"/>
</dbReference>
<evidence type="ECO:0000313" key="3">
    <source>
        <dbReference type="EMBL" id="OTF99992.1"/>
    </source>
</evidence>
<reference evidence="2 4" key="1">
    <citation type="journal article" date="2017" name="Nature">
        <title>The sunflower genome provides insights into oil metabolism, flowering and Asterid evolution.</title>
        <authorList>
            <person name="Badouin H."/>
            <person name="Gouzy J."/>
            <person name="Grassa C.J."/>
            <person name="Murat F."/>
            <person name="Staton S.E."/>
            <person name="Cottret L."/>
            <person name="Lelandais-Briere C."/>
            <person name="Owens G.L."/>
            <person name="Carrere S."/>
            <person name="Mayjonade B."/>
            <person name="Legrand L."/>
            <person name="Gill N."/>
            <person name="Kane N.C."/>
            <person name="Bowers J.E."/>
            <person name="Hubner S."/>
            <person name="Bellec A."/>
            <person name="Berard A."/>
            <person name="Berges H."/>
            <person name="Blanchet N."/>
            <person name="Boniface M.C."/>
            <person name="Brunel D."/>
            <person name="Catrice O."/>
            <person name="Chaidir N."/>
            <person name="Claudel C."/>
            <person name="Donnadieu C."/>
            <person name="Faraut T."/>
            <person name="Fievet G."/>
            <person name="Helmstetter N."/>
            <person name="King M."/>
            <person name="Knapp S.J."/>
            <person name="Lai Z."/>
            <person name="Le Paslier M.C."/>
            <person name="Lippi Y."/>
            <person name="Lorenzon L."/>
            <person name="Mandel J.R."/>
            <person name="Marage G."/>
            <person name="Marchand G."/>
            <person name="Marquand E."/>
            <person name="Bret-Mestries E."/>
            <person name="Morien E."/>
            <person name="Nambeesan S."/>
            <person name="Nguyen T."/>
            <person name="Pegot-Espagnet P."/>
            <person name="Pouilly N."/>
            <person name="Raftis F."/>
            <person name="Sallet E."/>
            <person name="Schiex T."/>
            <person name="Thomas J."/>
            <person name="Vandecasteele C."/>
            <person name="Vares D."/>
            <person name="Vear F."/>
            <person name="Vautrin S."/>
            <person name="Crespi M."/>
            <person name="Mangin B."/>
            <person name="Burke J.M."/>
            <person name="Salse J."/>
            <person name="Munos S."/>
            <person name="Vincourt P."/>
            <person name="Rieseberg L.H."/>
            <person name="Langlade N.B."/>
        </authorList>
    </citation>
    <scope>NUCLEOTIDE SEQUENCE [LARGE SCALE GENOMIC DNA]</scope>
    <source>
        <strain evidence="4">cv. SF193</strain>
        <tissue evidence="2">Leaves</tissue>
    </source>
</reference>
<keyword evidence="2" id="KW-0808">Transferase</keyword>
<dbReference type="Proteomes" id="UP000215914">
    <property type="component" value="Chromosome 14"/>
</dbReference>
<proteinExistence type="predicted"/>
<evidence type="ECO:0000313" key="4">
    <source>
        <dbReference type="Proteomes" id="UP000215914"/>
    </source>
</evidence>
<dbReference type="EMBL" id="CM007903">
    <property type="protein sequence ID" value="OTF99992.1"/>
    <property type="molecule type" value="Genomic_DNA"/>
</dbReference>
<sequence>MDVFSLLKFWRNAGVGDPITTTGDFDDENSFFDLVFTHPNNLQDSPTPTVNVISGFHIHSHHYHQSSNLDGADLKSNHIYSPPLFFNNKRKILPLDSTTHTKTPRSPFRVFMLGFHNHKPKSDKKEMKCEIEEVTISSLLNSSHDQSPSKRFSKEVVNRYLNLVKPFYIKVSGRSNDKVRLSEHNSMYSSPKKEDKPSVFKEVRKHLGKSRSSSSSSAVKPFPSPAVRRDDSALQQQDGIQSAILHCKKSYNSPSPGGYVLSRSGSAPSQGPRISIEEEKRSSI</sequence>